<gene>
    <name evidence="7" type="ORF">CJO09_06725</name>
</gene>
<dbReference type="EMBL" id="NQOU01000002">
    <property type="protein sequence ID" value="RII83288.1"/>
    <property type="molecule type" value="Genomic_DNA"/>
</dbReference>
<evidence type="ECO:0000256" key="4">
    <source>
        <dbReference type="ARBA" id="ARBA00022989"/>
    </source>
</evidence>
<evidence type="ECO:0000313" key="8">
    <source>
        <dbReference type="Proteomes" id="UP000266483"/>
    </source>
</evidence>
<evidence type="ECO:0000256" key="6">
    <source>
        <dbReference type="SAM" id="Phobius"/>
    </source>
</evidence>
<organism evidence="7 8">
    <name type="scientific">Neopusillimonas maritima</name>
    <dbReference type="NCBI Taxonomy" id="2026239"/>
    <lineage>
        <taxon>Bacteria</taxon>
        <taxon>Pseudomonadati</taxon>
        <taxon>Pseudomonadota</taxon>
        <taxon>Betaproteobacteria</taxon>
        <taxon>Burkholderiales</taxon>
        <taxon>Alcaligenaceae</taxon>
        <taxon>Neopusillimonas</taxon>
    </lineage>
</organism>
<feature type="transmembrane region" description="Helical" evidence="6">
    <location>
        <begin position="159"/>
        <end position="178"/>
    </location>
</feature>
<accession>A0ABX9MXM4</accession>
<keyword evidence="2" id="KW-1003">Cell membrane</keyword>
<dbReference type="PANTHER" id="PTHR30482:SF17">
    <property type="entry name" value="ABC TRANSPORTER ATP-BINDING PROTEIN"/>
    <property type="match status" value="1"/>
</dbReference>
<feature type="transmembrane region" description="Helical" evidence="6">
    <location>
        <begin position="30"/>
        <end position="48"/>
    </location>
</feature>
<evidence type="ECO:0000313" key="7">
    <source>
        <dbReference type="EMBL" id="RII83288.1"/>
    </source>
</evidence>
<dbReference type="Proteomes" id="UP000266483">
    <property type="component" value="Unassembled WGS sequence"/>
</dbReference>
<evidence type="ECO:0000256" key="1">
    <source>
        <dbReference type="ARBA" id="ARBA00004651"/>
    </source>
</evidence>
<proteinExistence type="predicted"/>
<feature type="transmembrane region" description="Helical" evidence="6">
    <location>
        <begin position="106"/>
        <end position="128"/>
    </location>
</feature>
<keyword evidence="8" id="KW-1185">Reference proteome</keyword>
<evidence type="ECO:0000256" key="3">
    <source>
        <dbReference type="ARBA" id="ARBA00022692"/>
    </source>
</evidence>
<keyword evidence="3 6" id="KW-0812">Transmembrane</keyword>
<keyword evidence="4 6" id="KW-1133">Transmembrane helix</keyword>
<dbReference type="RefSeq" id="WP_119441676.1">
    <property type="nucleotide sequence ID" value="NZ_CP170494.1"/>
</dbReference>
<dbReference type="InterPro" id="IPR001851">
    <property type="entry name" value="ABC_transp_permease"/>
</dbReference>
<comment type="subcellular location">
    <subcellularLocation>
        <location evidence="1">Cell membrane</location>
        <topology evidence="1">Multi-pass membrane protein</topology>
    </subcellularLocation>
</comment>
<name>A0ABX9MXM4_9BURK</name>
<evidence type="ECO:0000256" key="5">
    <source>
        <dbReference type="ARBA" id="ARBA00023136"/>
    </source>
</evidence>
<reference evidence="7 8" key="1">
    <citation type="submission" date="2017-08" db="EMBL/GenBank/DDBJ databases">
        <title>Pusillimonas indicus sp. nov., a member of the family Alcaligenaceae isolated from surface seawater.</title>
        <authorList>
            <person name="Li J."/>
        </authorList>
    </citation>
    <scope>NUCLEOTIDE SEQUENCE [LARGE SCALE GENOMIC DNA]</scope>
    <source>
        <strain evidence="7 8">17-4A</strain>
    </source>
</reference>
<sequence length="346" mass="37236">MPDSIAIASAVRRSALKQPEEIARNILRRFAYLFIVLALVFAAIAYAVDDVFFFRLATEALLFGGLAMGVDLLLGYAGLLSLGHALFFGLGAYVSALVLKTVMPSFWLALLVTLVVSSGVGLVAGIIAIRARGVYFALITFGLAEVIAKAVYNTQELGGSDGIMGVPIVTINFGLFVVNSNDPVAFFLLVLVLIMLFYFGLEALLRMPFGRMTVAIKANEDRVPFLGFSAQRYKLMVFVVAANVAALSGAVYPMLRGFVSPELLFFHTSGNAVITVILGGIGTLVGPLYGSVILTTLKSVIGSFTEHHLIVIGVLFMISVIFFPAGLIGYLKARIQSRHERNRRAA</sequence>
<dbReference type="InterPro" id="IPR043428">
    <property type="entry name" value="LivM-like"/>
</dbReference>
<evidence type="ECO:0000256" key="2">
    <source>
        <dbReference type="ARBA" id="ARBA00022475"/>
    </source>
</evidence>
<dbReference type="PANTHER" id="PTHR30482">
    <property type="entry name" value="HIGH-AFFINITY BRANCHED-CHAIN AMINO ACID TRANSPORT SYSTEM PERMEASE"/>
    <property type="match status" value="1"/>
</dbReference>
<dbReference type="Pfam" id="PF02653">
    <property type="entry name" value="BPD_transp_2"/>
    <property type="match status" value="1"/>
</dbReference>
<comment type="caution">
    <text evidence="7">The sequence shown here is derived from an EMBL/GenBank/DDBJ whole genome shotgun (WGS) entry which is preliminary data.</text>
</comment>
<keyword evidence="5 6" id="KW-0472">Membrane</keyword>
<feature type="transmembrane region" description="Helical" evidence="6">
    <location>
        <begin position="235"/>
        <end position="252"/>
    </location>
</feature>
<feature type="transmembrane region" description="Helical" evidence="6">
    <location>
        <begin position="73"/>
        <end position="99"/>
    </location>
</feature>
<dbReference type="CDD" id="cd06581">
    <property type="entry name" value="TM_PBP1_LivM_like"/>
    <property type="match status" value="1"/>
</dbReference>
<feature type="transmembrane region" description="Helical" evidence="6">
    <location>
        <begin position="184"/>
        <end position="205"/>
    </location>
</feature>
<feature type="transmembrane region" description="Helical" evidence="6">
    <location>
        <begin position="272"/>
        <end position="297"/>
    </location>
</feature>
<protein>
    <submittedName>
        <fullName evidence="7">Branched-chain amino acid ABC transporter permease</fullName>
    </submittedName>
</protein>
<feature type="transmembrane region" description="Helical" evidence="6">
    <location>
        <begin position="309"/>
        <end position="331"/>
    </location>
</feature>